<proteinExistence type="predicted"/>
<gene>
    <name evidence="1" type="ORF">GCM10007160_37870</name>
</gene>
<comment type="caution">
    <text evidence="1">The sequence shown here is derived from an EMBL/GenBank/DDBJ whole genome shotgun (WGS) entry which is preliminary data.</text>
</comment>
<evidence type="ECO:0000313" key="1">
    <source>
        <dbReference type="EMBL" id="GGY06868.1"/>
    </source>
</evidence>
<reference evidence="2" key="1">
    <citation type="journal article" date="2019" name="Int. J. Syst. Evol. Microbiol.">
        <title>The Global Catalogue of Microorganisms (GCM) 10K type strain sequencing project: providing services to taxonomists for standard genome sequencing and annotation.</title>
        <authorList>
            <consortium name="The Broad Institute Genomics Platform"/>
            <consortium name="The Broad Institute Genome Sequencing Center for Infectious Disease"/>
            <person name="Wu L."/>
            <person name="Ma J."/>
        </authorList>
    </citation>
    <scope>NUCLEOTIDE SEQUENCE [LARGE SCALE GENOMIC DNA]</scope>
    <source>
        <strain evidence="2">KCTC 22228</strain>
    </source>
</reference>
<evidence type="ECO:0000313" key="2">
    <source>
        <dbReference type="Proteomes" id="UP000653056"/>
    </source>
</evidence>
<name>A0ABQ2Z8G2_9GAMM</name>
<dbReference type="RefSeq" id="WP_189472028.1">
    <property type="nucleotide sequence ID" value="NZ_BMXS01000027.1"/>
</dbReference>
<protein>
    <recommendedName>
        <fullName evidence="3">DUF1579 domain-containing protein</fullName>
    </recommendedName>
</protein>
<organism evidence="1 2">
    <name type="scientific">Litchfieldella qijiaojingensis</name>
    <dbReference type="NCBI Taxonomy" id="980347"/>
    <lineage>
        <taxon>Bacteria</taxon>
        <taxon>Pseudomonadati</taxon>
        <taxon>Pseudomonadota</taxon>
        <taxon>Gammaproteobacteria</taxon>
        <taxon>Oceanospirillales</taxon>
        <taxon>Halomonadaceae</taxon>
        <taxon>Litchfieldella</taxon>
    </lineage>
</organism>
<keyword evidence="2" id="KW-1185">Reference proteome</keyword>
<dbReference type="InterPro" id="IPR011473">
    <property type="entry name" value="DUF1579"/>
</dbReference>
<accession>A0ABQ2Z8G2</accession>
<dbReference type="Proteomes" id="UP000653056">
    <property type="component" value="Unassembled WGS sequence"/>
</dbReference>
<dbReference type="Pfam" id="PF07617">
    <property type="entry name" value="DUF1579"/>
    <property type="match status" value="1"/>
</dbReference>
<evidence type="ECO:0008006" key="3">
    <source>
        <dbReference type="Google" id="ProtNLM"/>
    </source>
</evidence>
<dbReference type="EMBL" id="BMXS01000027">
    <property type="protein sequence ID" value="GGY06868.1"/>
    <property type="molecule type" value="Genomic_DNA"/>
</dbReference>
<sequence length="170" mass="19568">MRRRKGLDTAAAAAAIVLGLVILPANGDRNVLELFVGQWDVYVDTLRPEPSTSRYSETYTWVLDGQFIRGETGRKDDGSQDIIFGTYDAQADGYPFWIFSSTGSYLYLPPGKWNARQRVMEWENPAGWDINYRSRCHFPNRDTRTCTLLIKDWKGKVLLESEWRAERHGN</sequence>